<keyword evidence="15 19" id="KW-0472">Membrane</keyword>
<dbReference type="PANTHER" id="PTHR46382">
    <property type="entry name" value="PHOSPHATIDATE CYTIDYLYLTRANSFERASE"/>
    <property type="match status" value="1"/>
</dbReference>
<dbReference type="AlphaFoldDB" id="A0A520LTP5"/>
<evidence type="ECO:0000256" key="8">
    <source>
        <dbReference type="ARBA" id="ARBA00022475"/>
    </source>
</evidence>
<proteinExistence type="inferred from homology"/>
<keyword evidence="14" id="KW-0443">Lipid metabolism</keyword>
<evidence type="ECO:0000256" key="16">
    <source>
        <dbReference type="ARBA" id="ARBA00023209"/>
    </source>
</evidence>
<evidence type="ECO:0000313" key="20">
    <source>
        <dbReference type="EMBL" id="RZO12347.1"/>
    </source>
</evidence>
<comment type="caution">
    <text evidence="20">The sequence shown here is derived from an EMBL/GenBank/DDBJ whole genome shotgun (WGS) entry which is preliminary data.</text>
</comment>
<comment type="catalytic activity">
    <reaction evidence="1 18">
        <text>a 1,2-diacyl-sn-glycero-3-phosphate + CTP + H(+) = a CDP-1,2-diacyl-sn-glycerol + diphosphate</text>
        <dbReference type="Rhea" id="RHEA:16229"/>
        <dbReference type="ChEBI" id="CHEBI:15378"/>
        <dbReference type="ChEBI" id="CHEBI:33019"/>
        <dbReference type="ChEBI" id="CHEBI:37563"/>
        <dbReference type="ChEBI" id="CHEBI:58332"/>
        <dbReference type="ChEBI" id="CHEBI:58608"/>
        <dbReference type="EC" id="2.7.7.41"/>
    </reaction>
</comment>
<evidence type="ECO:0000313" key="21">
    <source>
        <dbReference type="Proteomes" id="UP000319023"/>
    </source>
</evidence>
<keyword evidence="10 18" id="KW-0808">Transferase</keyword>
<gene>
    <name evidence="20" type="ORF">EVB01_00605</name>
</gene>
<evidence type="ECO:0000256" key="17">
    <source>
        <dbReference type="ARBA" id="ARBA00023264"/>
    </source>
</evidence>
<feature type="transmembrane region" description="Helical" evidence="19">
    <location>
        <begin position="147"/>
        <end position="167"/>
    </location>
</feature>
<evidence type="ECO:0000256" key="11">
    <source>
        <dbReference type="ARBA" id="ARBA00022692"/>
    </source>
</evidence>
<dbReference type="InterPro" id="IPR000374">
    <property type="entry name" value="PC_trans"/>
</dbReference>
<feature type="transmembrane region" description="Helical" evidence="19">
    <location>
        <begin position="118"/>
        <end position="141"/>
    </location>
</feature>
<evidence type="ECO:0000256" key="3">
    <source>
        <dbReference type="ARBA" id="ARBA00005119"/>
    </source>
</evidence>
<evidence type="ECO:0000256" key="14">
    <source>
        <dbReference type="ARBA" id="ARBA00023098"/>
    </source>
</evidence>
<comment type="pathway">
    <text evidence="4">Lipid metabolism.</text>
</comment>
<evidence type="ECO:0000256" key="2">
    <source>
        <dbReference type="ARBA" id="ARBA00004651"/>
    </source>
</evidence>
<organism evidence="20 21">
    <name type="scientific">SAR86 cluster bacterium</name>
    <dbReference type="NCBI Taxonomy" id="2030880"/>
    <lineage>
        <taxon>Bacteria</taxon>
        <taxon>Pseudomonadati</taxon>
        <taxon>Pseudomonadota</taxon>
        <taxon>Gammaproteobacteria</taxon>
        <taxon>SAR86 cluster</taxon>
    </lineage>
</organism>
<feature type="transmembrane region" description="Helical" evidence="19">
    <location>
        <begin position="188"/>
        <end position="207"/>
    </location>
</feature>
<feature type="transmembrane region" description="Helical" evidence="19">
    <location>
        <begin position="20"/>
        <end position="51"/>
    </location>
</feature>
<keyword evidence="16" id="KW-0594">Phospholipid biosynthesis</keyword>
<keyword evidence="9" id="KW-0444">Lipid biosynthesis</keyword>
<keyword evidence="12 18" id="KW-0548">Nucleotidyltransferase</keyword>
<evidence type="ECO:0000256" key="10">
    <source>
        <dbReference type="ARBA" id="ARBA00022679"/>
    </source>
</evidence>
<protein>
    <recommendedName>
        <fullName evidence="7 18">Phosphatidate cytidylyltransferase</fullName>
        <ecNumber evidence="6 18">2.7.7.41</ecNumber>
    </recommendedName>
</protein>
<evidence type="ECO:0000256" key="7">
    <source>
        <dbReference type="ARBA" id="ARBA00019373"/>
    </source>
</evidence>
<evidence type="ECO:0000256" key="15">
    <source>
        <dbReference type="ARBA" id="ARBA00023136"/>
    </source>
</evidence>
<reference evidence="20 21" key="1">
    <citation type="submission" date="2019-02" db="EMBL/GenBank/DDBJ databases">
        <title>Prokaryotic population dynamics and viral predation in marine succession experiment using metagenomics: the confinement effect.</title>
        <authorList>
            <person name="Haro-Moreno J.M."/>
            <person name="Rodriguez-Valera F."/>
            <person name="Lopez-Perez M."/>
        </authorList>
    </citation>
    <scope>NUCLEOTIDE SEQUENCE [LARGE SCALE GENOMIC DNA]</scope>
    <source>
        <strain evidence="20">MED-G168</strain>
    </source>
</reference>
<keyword evidence="17" id="KW-1208">Phospholipid metabolism</keyword>
<comment type="similarity">
    <text evidence="5 18">Belongs to the CDS family.</text>
</comment>
<keyword evidence="11 18" id="KW-0812">Transmembrane</keyword>
<evidence type="ECO:0000256" key="6">
    <source>
        <dbReference type="ARBA" id="ARBA00012487"/>
    </source>
</evidence>
<dbReference type="EC" id="2.7.7.41" evidence="6 18"/>
<feature type="transmembrane region" description="Helical" evidence="19">
    <location>
        <begin position="88"/>
        <end position="106"/>
    </location>
</feature>
<evidence type="ECO:0000256" key="4">
    <source>
        <dbReference type="ARBA" id="ARBA00005189"/>
    </source>
</evidence>
<evidence type="ECO:0000256" key="13">
    <source>
        <dbReference type="ARBA" id="ARBA00022989"/>
    </source>
</evidence>
<feature type="transmembrane region" description="Helical" evidence="19">
    <location>
        <begin position="63"/>
        <end position="82"/>
    </location>
</feature>
<name>A0A520LTP5_9GAMM</name>
<keyword evidence="13 19" id="KW-1133">Transmembrane helix</keyword>
<evidence type="ECO:0000256" key="12">
    <source>
        <dbReference type="ARBA" id="ARBA00022695"/>
    </source>
</evidence>
<evidence type="ECO:0000256" key="18">
    <source>
        <dbReference type="RuleBase" id="RU003938"/>
    </source>
</evidence>
<dbReference type="PANTHER" id="PTHR46382:SF1">
    <property type="entry name" value="PHOSPHATIDATE CYTIDYLYLTRANSFERASE"/>
    <property type="match status" value="1"/>
</dbReference>
<dbReference type="Pfam" id="PF01148">
    <property type="entry name" value="CTP_transf_1"/>
    <property type="match status" value="1"/>
</dbReference>
<dbReference type="EMBL" id="SHBN01000006">
    <property type="protein sequence ID" value="RZO12347.1"/>
    <property type="molecule type" value="Genomic_DNA"/>
</dbReference>
<evidence type="ECO:0000256" key="19">
    <source>
        <dbReference type="SAM" id="Phobius"/>
    </source>
</evidence>
<evidence type="ECO:0000256" key="5">
    <source>
        <dbReference type="ARBA" id="ARBA00010185"/>
    </source>
</evidence>
<dbReference type="GO" id="GO:0016024">
    <property type="term" value="P:CDP-diacylglycerol biosynthetic process"/>
    <property type="evidence" value="ECO:0007669"/>
    <property type="project" value="UniProtKB-UniPathway"/>
</dbReference>
<dbReference type="UniPathway" id="UPA00557">
    <property type="reaction ID" value="UER00614"/>
</dbReference>
<comment type="subcellular location">
    <subcellularLocation>
        <location evidence="2">Cell membrane</location>
        <topology evidence="2">Multi-pass membrane protein</topology>
    </subcellularLocation>
</comment>
<evidence type="ECO:0000256" key="9">
    <source>
        <dbReference type="ARBA" id="ARBA00022516"/>
    </source>
</evidence>
<accession>A0A520LTP5</accession>
<evidence type="ECO:0000256" key="1">
    <source>
        <dbReference type="ARBA" id="ARBA00001698"/>
    </source>
</evidence>
<sequence>MRRGVLANELYKNILQRLPAALSLVFCIFGVLYLQNIFLILTLVMAAGFLLIKEWLMLSELKIDLKQIIFFVTLVLFSIFYTKDFIDFFLLIISSFWFIYGFYLILNKSSSFCSFDNNYLGFLLVLGFVYGLIYLIVFSEFNNINKFFVLFVILFNTVLADVGAYLVGSSIGKTPLFQEISPNKTIEGLLGGIGFVAIFVSVIYFFNLISFDLVVASLISLPFAFIGDYFESQLKRDKSLKDSGSLIPGHGGIWDRLDSHIAVVPIFIVLTKLMA</sequence>
<comment type="pathway">
    <text evidence="3 18">Phospholipid metabolism; CDP-diacylglycerol biosynthesis; CDP-diacylglycerol from sn-glycerol 3-phosphate: step 3/3.</text>
</comment>
<dbReference type="GO" id="GO:0004605">
    <property type="term" value="F:phosphatidate cytidylyltransferase activity"/>
    <property type="evidence" value="ECO:0007669"/>
    <property type="project" value="UniProtKB-EC"/>
</dbReference>
<keyword evidence="8" id="KW-1003">Cell membrane</keyword>
<dbReference type="PROSITE" id="PS01315">
    <property type="entry name" value="CDS"/>
    <property type="match status" value="1"/>
</dbReference>
<dbReference type="Proteomes" id="UP000319023">
    <property type="component" value="Unassembled WGS sequence"/>
</dbReference>
<dbReference type="GO" id="GO:0005886">
    <property type="term" value="C:plasma membrane"/>
    <property type="evidence" value="ECO:0007669"/>
    <property type="project" value="UniProtKB-SubCell"/>
</dbReference>